<keyword evidence="2" id="KW-0456">Lyase</keyword>
<dbReference type="Pfam" id="PF01969">
    <property type="entry name" value="Ni_insertion"/>
    <property type="match status" value="1"/>
</dbReference>
<evidence type="ECO:0000313" key="4">
    <source>
        <dbReference type="Proteomes" id="UP000886841"/>
    </source>
</evidence>
<reference evidence="3" key="2">
    <citation type="journal article" date="2021" name="PeerJ">
        <title>Extensive microbial diversity within the chicken gut microbiome revealed by metagenomics and culture.</title>
        <authorList>
            <person name="Gilroy R."/>
            <person name="Ravi A."/>
            <person name="Getino M."/>
            <person name="Pursley I."/>
            <person name="Horton D.L."/>
            <person name="Alikhan N.F."/>
            <person name="Baker D."/>
            <person name="Gharbi K."/>
            <person name="Hall N."/>
            <person name="Watson M."/>
            <person name="Adriaenssens E.M."/>
            <person name="Foster-Nyarko E."/>
            <person name="Jarju S."/>
            <person name="Secka A."/>
            <person name="Antonio M."/>
            <person name="Oren A."/>
            <person name="Chaudhuri R.R."/>
            <person name="La Ragione R."/>
            <person name="Hildebrand F."/>
            <person name="Pallen M.J."/>
        </authorList>
    </citation>
    <scope>NUCLEOTIDE SEQUENCE</scope>
    <source>
        <strain evidence="3">ChiSxjej1B13-7041</strain>
    </source>
</reference>
<dbReference type="Gene3D" id="3.10.20.300">
    <property type="entry name" value="mk0293 like domain"/>
    <property type="match status" value="1"/>
</dbReference>
<reference evidence="3" key="1">
    <citation type="submission" date="2020-10" db="EMBL/GenBank/DDBJ databases">
        <authorList>
            <person name="Gilroy R."/>
        </authorList>
    </citation>
    <scope>NUCLEOTIDE SEQUENCE</scope>
    <source>
        <strain evidence="3">ChiSxjej1B13-7041</strain>
    </source>
</reference>
<protein>
    <recommendedName>
        <fullName evidence="2">Pyridinium-3,5-bisthiocarboxylic acid mononucleotide nickel insertion protein</fullName>
        <shortName evidence="2">P2TMN nickel insertion protein</shortName>
        <ecNumber evidence="2">4.99.1.12</ecNumber>
    </recommendedName>
    <alternativeName>
        <fullName evidence="2">Nickel-pincer cofactor biosynthesis protein LarC</fullName>
    </alternativeName>
</protein>
<dbReference type="GO" id="GO:0016829">
    <property type="term" value="F:lyase activity"/>
    <property type="evidence" value="ECO:0007669"/>
    <property type="project" value="UniProtKB-UniRule"/>
</dbReference>
<dbReference type="EC" id="4.99.1.12" evidence="2"/>
<organism evidence="3 4">
    <name type="scientific">Candidatus Egerieimonas intestinavium</name>
    <dbReference type="NCBI Taxonomy" id="2840777"/>
    <lineage>
        <taxon>Bacteria</taxon>
        <taxon>Bacillati</taxon>
        <taxon>Bacillota</taxon>
        <taxon>Clostridia</taxon>
        <taxon>Lachnospirales</taxon>
        <taxon>Lachnospiraceae</taxon>
        <taxon>Lachnospiraceae incertae sedis</taxon>
        <taxon>Candidatus Egerieimonas</taxon>
    </lineage>
</organism>
<dbReference type="Gene3D" id="3.30.70.1380">
    <property type="entry name" value="Transcriptional regulatory protein pf0864 domain like"/>
    <property type="match status" value="1"/>
</dbReference>
<evidence type="ECO:0000256" key="1">
    <source>
        <dbReference type="ARBA" id="ARBA00022596"/>
    </source>
</evidence>
<comment type="catalytic activity">
    <reaction evidence="2">
        <text>Ni(II)-pyridinium-3,5-bisthiocarboxylate mononucleotide = pyridinium-3,5-bisthiocarboxylate mononucleotide + Ni(2+)</text>
        <dbReference type="Rhea" id="RHEA:54784"/>
        <dbReference type="ChEBI" id="CHEBI:49786"/>
        <dbReference type="ChEBI" id="CHEBI:137372"/>
        <dbReference type="ChEBI" id="CHEBI:137373"/>
        <dbReference type="EC" id="4.99.1.12"/>
    </reaction>
</comment>
<dbReference type="GO" id="GO:0051604">
    <property type="term" value="P:protein maturation"/>
    <property type="evidence" value="ECO:0007669"/>
    <property type="project" value="UniProtKB-UniRule"/>
</dbReference>
<comment type="similarity">
    <text evidence="2">Belongs to the LarC family.</text>
</comment>
<dbReference type="EMBL" id="DVHU01000055">
    <property type="protein sequence ID" value="HIR92948.1"/>
    <property type="molecule type" value="Genomic_DNA"/>
</dbReference>
<evidence type="ECO:0000256" key="2">
    <source>
        <dbReference type="HAMAP-Rule" id="MF_01074"/>
    </source>
</evidence>
<proteinExistence type="inferred from homology"/>
<dbReference type="NCBIfam" id="TIGR00299">
    <property type="entry name" value="nickel pincer cofactor biosynthesis protein LarC"/>
    <property type="match status" value="1"/>
</dbReference>
<accession>A0A9D1EJ56</accession>
<name>A0A9D1EJ56_9FIRM</name>
<dbReference type="InterPro" id="IPR002822">
    <property type="entry name" value="Ni_insertion"/>
</dbReference>
<dbReference type="HAMAP" id="MF_01074">
    <property type="entry name" value="LarC"/>
    <property type="match status" value="1"/>
</dbReference>
<dbReference type="AlphaFoldDB" id="A0A9D1EJ56"/>
<comment type="function">
    <text evidence="2">Involved in the biosynthesis of a nickel-pincer cofactor ((SCS)Ni(II) pincer complex). Binds Ni(2+), and functions in nickel delivery to pyridinium-3,5-bisthiocarboxylic acid mononucleotide (P2TMN), to form the mature cofactor. Is thus probably required for the activation of nickel-pincer cofactor-dependent enzymes.</text>
</comment>
<comment type="caution">
    <text evidence="3">The sequence shown here is derived from an EMBL/GenBank/DDBJ whole genome shotgun (WGS) entry which is preliminary data.</text>
</comment>
<gene>
    <name evidence="2 3" type="primary">larC</name>
    <name evidence="3" type="ORF">IAB98_05980</name>
</gene>
<dbReference type="PANTHER" id="PTHR36566:SF1">
    <property type="entry name" value="PYRIDINIUM-3,5-BISTHIOCARBOXYLIC ACID MONONUCLEOTIDE NICKEL INSERTION PROTEIN"/>
    <property type="match status" value="1"/>
</dbReference>
<dbReference type="PANTHER" id="PTHR36566">
    <property type="entry name" value="NICKEL INSERTION PROTEIN-RELATED"/>
    <property type="match status" value="1"/>
</dbReference>
<dbReference type="Proteomes" id="UP000886841">
    <property type="component" value="Unassembled WGS sequence"/>
</dbReference>
<sequence>MSKKVLWLEGSSGISGDMTVGALLDLGAREEILRRELKKLPLEGYEIVVGRTKKRGIDACTFRVKLTREQHHHRHYGDIARMLAEAGLEPRVEELAQRMFYLVARAESEVHGEPLEHVHFHEVGAVDSIVDIVAAAACVWDLGIAETAVGPLREGSGTVMCQHGEIPVPVPATVRIAADCGLRLNLTDIQGEMITPTGAAIAAALQTRERRPENCRILQVGVGAGEKEFHHPNVLRAFLLEEEEEEQVLVLETNVDDCSGEQLGYVRERLQEQGALDVSLLPAAMKKDRPGYLLRVVCRREQKDQLEEIIFRETTTIGIRSFPAGRRVLERRLEQVQVAGLPVTVKVCRLGKEEFCYPEYEDVRRAAKELETPWRAVYASAQAEGGRLLQGEGHNHGQ</sequence>
<keyword evidence="1 2" id="KW-0533">Nickel</keyword>
<dbReference type="GO" id="GO:0016151">
    <property type="term" value="F:nickel cation binding"/>
    <property type="evidence" value="ECO:0007669"/>
    <property type="project" value="UniProtKB-UniRule"/>
</dbReference>
<evidence type="ECO:0000313" key="3">
    <source>
        <dbReference type="EMBL" id="HIR92948.1"/>
    </source>
</evidence>